<organism evidence="7 8">
    <name type="scientific">Leptotrombidium deliense</name>
    <dbReference type="NCBI Taxonomy" id="299467"/>
    <lineage>
        <taxon>Eukaryota</taxon>
        <taxon>Metazoa</taxon>
        <taxon>Ecdysozoa</taxon>
        <taxon>Arthropoda</taxon>
        <taxon>Chelicerata</taxon>
        <taxon>Arachnida</taxon>
        <taxon>Acari</taxon>
        <taxon>Acariformes</taxon>
        <taxon>Trombidiformes</taxon>
        <taxon>Prostigmata</taxon>
        <taxon>Anystina</taxon>
        <taxon>Parasitengona</taxon>
        <taxon>Trombiculoidea</taxon>
        <taxon>Trombiculidae</taxon>
        <taxon>Leptotrombidium</taxon>
    </lineage>
</organism>
<dbReference type="PANTHER" id="PTHR11923">
    <property type="entry name" value="SCAVENGER RECEPTOR CLASS B TYPE-1 SR-B1"/>
    <property type="match status" value="1"/>
</dbReference>
<evidence type="ECO:0000256" key="4">
    <source>
        <dbReference type="ARBA" id="ARBA00022989"/>
    </source>
</evidence>
<dbReference type="Pfam" id="PF01130">
    <property type="entry name" value="CD36"/>
    <property type="match status" value="1"/>
</dbReference>
<gene>
    <name evidence="7" type="ORF">B4U80_03569</name>
</gene>
<evidence type="ECO:0000313" key="8">
    <source>
        <dbReference type="Proteomes" id="UP000288716"/>
    </source>
</evidence>
<feature type="non-terminal residue" evidence="7">
    <location>
        <position position="379"/>
    </location>
</feature>
<evidence type="ECO:0000256" key="5">
    <source>
        <dbReference type="ARBA" id="ARBA00023136"/>
    </source>
</evidence>
<dbReference type="Proteomes" id="UP000288716">
    <property type="component" value="Unassembled WGS sequence"/>
</dbReference>
<keyword evidence="3" id="KW-0812">Transmembrane</keyword>
<keyword evidence="8" id="KW-1185">Reference proteome</keyword>
<evidence type="ECO:0000256" key="6">
    <source>
        <dbReference type="ARBA" id="ARBA00023180"/>
    </source>
</evidence>
<evidence type="ECO:0000313" key="7">
    <source>
        <dbReference type="EMBL" id="RWS20922.1"/>
    </source>
</evidence>
<dbReference type="OrthoDB" id="18585at2759"/>
<evidence type="ECO:0000256" key="1">
    <source>
        <dbReference type="ARBA" id="ARBA00004370"/>
    </source>
</evidence>
<reference evidence="7 8" key="1">
    <citation type="journal article" date="2018" name="Gigascience">
        <title>Genomes of trombidid mites reveal novel predicted allergens and laterally-transferred genes associated with secondary metabolism.</title>
        <authorList>
            <person name="Dong X."/>
            <person name="Chaisiri K."/>
            <person name="Xia D."/>
            <person name="Armstrong S.D."/>
            <person name="Fang Y."/>
            <person name="Donnelly M.J."/>
            <person name="Kadowaki T."/>
            <person name="McGarry J.W."/>
            <person name="Darby A.C."/>
            <person name="Makepeace B.L."/>
        </authorList>
    </citation>
    <scope>NUCLEOTIDE SEQUENCE [LARGE SCALE GENOMIC DNA]</scope>
    <source>
        <strain evidence="7">UoL-UT</strain>
    </source>
</reference>
<dbReference type="STRING" id="299467.A0A443S043"/>
<dbReference type="VEuPathDB" id="VectorBase:LDEU011118"/>
<comment type="similarity">
    <text evidence="2">Belongs to the CD36 family.</text>
</comment>
<dbReference type="GO" id="GO:0016020">
    <property type="term" value="C:membrane"/>
    <property type="evidence" value="ECO:0007669"/>
    <property type="project" value="UniProtKB-SubCell"/>
</dbReference>
<evidence type="ECO:0000256" key="3">
    <source>
        <dbReference type="ARBA" id="ARBA00022692"/>
    </source>
</evidence>
<name>A0A443S043_9ACAR</name>
<dbReference type="PRINTS" id="PR01609">
    <property type="entry name" value="CD36FAMILY"/>
</dbReference>
<accession>A0A443S043</accession>
<dbReference type="InterPro" id="IPR002159">
    <property type="entry name" value="CD36_fam"/>
</dbReference>
<protein>
    <submittedName>
        <fullName evidence="7">Platelet glycoprotein 4-like protein</fullName>
    </submittedName>
</protein>
<comment type="subcellular location">
    <subcellularLocation>
        <location evidence="1">Membrane</location>
    </subcellularLocation>
</comment>
<sequence>MAMARLVKCCALFAVIFGIALIVVSILGFKLFPKVVSSKVEEKIALHKDSDAFGRWAKLTVPMYMKFYFFDVLNVDEVLNGLSQPIVAQKGPYVFRETREKTDIDVDEVDATITYQLVKGFYFVPEMSVGPLNDTVTVVDVTTATLVRKAEMSFFSFGALPMLNKLFAEVNKKAFQTFTIEELIYGHSIAPVKALDEKFQAFGLNILKDVPKKFGLLYDTIFCYSHVVSPQKNLTADGVWIIDSGIRNINNLQKVLSWKDQTVLNKWKSPYCNMINGTDGSRFHPNVQPTDVLRAFTPDICRSITLSYEQKSEVEGIKTLRFRLPEKFWAAPNKEPDNKCFCSSNDDNICDMHGIMDISKCRKGAPVFISGPHFFKGDQ</sequence>
<proteinExistence type="inferred from homology"/>
<dbReference type="EMBL" id="NCKV01014690">
    <property type="protein sequence ID" value="RWS20922.1"/>
    <property type="molecule type" value="Genomic_DNA"/>
</dbReference>
<dbReference type="AlphaFoldDB" id="A0A443S043"/>
<keyword evidence="5" id="KW-0472">Membrane</keyword>
<keyword evidence="6" id="KW-0325">Glycoprotein</keyword>
<comment type="caution">
    <text evidence="7">The sequence shown here is derived from an EMBL/GenBank/DDBJ whole genome shotgun (WGS) entry which is preliminary data.</text>
</comment>
<dbReference type="PANTHER" id="PTHR11923:SF51">
    <property type="entry name" value="LYSOSOME MEMBRANE PROTEIN 2"/>
    <property type="match status" value="1"/>
</dbReference>
<dbReference type="GO" id="GO:0005737">
    <property type="term" value="C:cytoplasm"/>
    <property type="evidence" value="ECO:0007669"/>
    <property type="project" value="TreeGrafter"/>
</dbReference>
<keyword evidence="4" id="KW-1133">Transmembrane helix</keyword>
<dbReference type="GO" id="GO:0005044">
    <property type="term" value="F:scavenger receptor activity"/>
    <property type="evidence" value="ECO:0007669"/>
    <property type="project" value="TreeGrafter"/>
</dbReference>
<evidence type="ECO:0000256" key="2">
    <source>
        <dbReference type="ARBA" id="ARBA00010532"/>
    </source>
</evidence>